<accession>K8EIW4</accession>
<organism evidence="2 3">
    <name type="scientific">Carnobacterium maltaromaticum LMA28</name>
    <dbReference type="NCBI Taxonomy" id="1234679"/>
    <lineage>
        <taxon>Bacteria</taxon>
        <taxon>Bacillati</taxon>
        <taxon>Bacillota</taxon>
        <taxon>Bacilli</taxon>
        <taxon>Lactobacillales</taxon>
        <taxon>Carnobacteriaceae</taxon>
        <taxon>Carnobacterium</taxon>
    </lineage>
</organism>
<dbReference type="EMBL" id="HE999757">
    <property type="protein sequence ID" value="CCO11788.2"/>
    <property type="molecule type" value="Genomic_DNA"/>
</dbReference>
<feature type="transmembrane region" description="Helical" evidence="1">
    <location>
        <begin position="48"/>
        <end position="67"/>
    </location>
</feature>
<keyword evidence="3" id="KW-1185">Reference proteome</keyword>
<reference evidence="3" key="1">
    <citation type="journal article" date="2013" name="Genome Announc.">
        <title>Complete Chromosome Sequence of Carnobacterium maltaromaticum LMA 28.</title>
        <authorList>
            <person name="Cailliez-Grimal C."/>
            <person name="Chaillou S."/>
            <person name="Anba-Mondoloni J."/>
            <person name="Loux V."/>
            <person name="Afzal M.I."/>
            <person name="Rahman A."/>
            <person name="Kergourlay G."/>
            <person name="Champomier-Verges M.C."/>
            <person name="Zagorec M."/>
            <person name="Dalgaard P."/>
            <person name="Leisner J.J."/>
            <person name="Prevost H."/>
            <person name="Revol-Junelles A.M."/>
            <person name="Borges F."/>
        </authorList>
    </citation>
    <scope>NUCLEOTIDE SEQUENCE</scope>
    <source>
        <strain evidence="3">LMA28</strain>
    </source>
</reference>
<dbReference type="Proteomes" id="UP000000212">
    <property type="component" value="Chromosome"/>
</dbReference>
<protein>
    <submittedName>
        <fullName evidence="2">Uncharacterized protein</fullName>
    </submittedName>
</protein>
<keyword evidence="1" id="KW-1133">Transmembrane helix</keyword>
<keyword evidence="1" id="KW-0812">Transmembrane</keyword>
<evidence type="ECO:0000313" key="2">
    <source>
        <dbReference type="EMBL" id="CCO11788.2"/>
    </source>
</evidence>
<dbReference type="KEGG" id="cml:BN424_2348"/>
<evidence type="ECO:0000313" key="3">
    <source>
        <dbReference type="Proteomes" id="UP000000212"/>
    </source>
</evidence>
<dbReference type="AlphaFoldDB" id="K8EIW4"/>
<feature type="transmembrane region" description="Helical" evidence="1">
    <location>
        <begin position="113"/>
        <end position="137"/>
    </location>
</feature>
<feature type="transmembrane region" description="Helical" evidence="1">
    <location>
        <begin position="149"/>
        <end position="171"/>
    </location>
</feature>
<sequence length="184" mass="20954">MQSVIIGTLNLFIAKYFSLNSNEKTIKWFVSTAKNPYTLIISKVKNQIILIFVLNELFLLFLCLQFQDFKFLFIFTVINLCSSIVNVSSNMITIIIVPSFVSTKEESKQNFKVAFFNSILSTIYEFIILVELSVIGALVYAGKMTSTELYLFVALTSVILALGYLLLLLLLSHRTSWKGWLNGY</sequence>
<name>K8EIW4_CARML</name>
<dbReference type="STRING" id="1234679.BN424_2348"/>
<evidence type="ECO:0000256" key="1">
    <source>
        <dbReference type="SAM" id="Phobius"/>
    </source>
</evidence>
<gene>
    <name evidence="2" type="ORF">BN424_2348</name>
</gene>
<feature type="transmembrane region" description="Helical" evidence="1">
    <location>
        <begin position="73"/>
        <end position="101"/>
    </location>
</feature>
<keyword evidence="1" id="KW-0472">Membrane</keyword>
<dbReference type="HOGENOM" id="CLU_1465709_0_0_9"/>
<proteinExistence type="predicted"/>